<accession>A0A8S2VL44</accession>
<feature type="non-terminal residue" evidence="1">
    <location>
        <position position="1"/>
    </location>
</feature>
<evidence type="ECO:0000313" key="2">
    <source>
        <dbReference type="Proteomes" id="UP000681967"/>
    </source>
</evidence>
<sequence length="81" mass="8827">RELMVSHEGKKTLTLPVDSLRIPDSARPKIGNKSVPGINWSAAVRQMGELIRGDMKTDLATLLTTPFSGTTQVEQAVFDCT</sequence>
<dbReference type="Pfam" id="PF14388">
    <property type="entry name" value="DUF4419"/>
    <property type="match status" value="1"/>
</dbReference>
<organism evidence="1 2">
    <name type="scientific">Rotaria magnacalcarata</name>
    <dbReference type="NCBI Taxonomy" id="392030"/>
    <lineage>
        <taxon>Eukaryota</taxon>
        <taxon>Metazoa</taxon>
        <taxon>Spiralia</taxon>
        <taxon>Gnathifera</taxon>
        <taxon>Rotifera</taxon>
        <taxon>Eurotatoria</taxon>
        <taxon>Bdelloidea</taxon>
        <taxon>Philodinida</taxon>
        <taxon>Philodinidae</taxon>
        <taxon>Rotaria</taxon>
    </lineage>
</organism>
<dbReference type="EMBL" id="CAJOBH010056719">
    <property type="protein sequence ID" value="CAF4405550.1"/>
    <property type="molecule type" value="Genomic_DNA"/>
</dbReference>
<dbReference type="AlphaFoldDB" id="A0A8S2VL44"/>
<reference evidence="1" key="1">
    <citation type="submission" date="2021-02" db="EMBL/GenBank/DDBJ databases">
        <authorList>
            <person name="Nowell W R."/>
        </authorList>
    </citation>
    <scope>NUCLEOTIDE SEQUENCE</scope>
</reference>
<dbReference type="InterPro" id="IPR025533">
    <property type="entry name" value="DUF4419"/>
</dbReference>
<feature type="non-terminal residue" evidence="1">
    <location>
        <position position="81"/>
    </location>
</feature>
<protein>
    <submittedName>
        <fullName evidence="1">Uncharacterized protein</fullName>
    </submittedName>
</protein>
<evidence type="ECO:0000313" key="1">
    <source>
        <dbReference type="EMBL" id="CAF4405550.1"/>
    </source>
</evidence>
<name>A0A8S2VL44_9BILA</name>
<comment type="caution">
    <text evidence="1">The sequence shown here is derived from an EMBL/GenBank/DDBJ whole genome shotgun (WGS) entry which is preliminary data.</text>
</comment>
<gene>
    <name evidence="1" type="ORF">BYL167_LOCUS31745</name>
</gene>
<proteinExistence type="predicted"/>
<dbReference type="Proteomes" id="UP000681967">
    <property type="component" value="Unassembled WGS sequence"/>
</dbReference>